<evidence type="ECO:0000256" key="1">
    <source>
        <dbReference type="ARBA" id="ARBA00023015"/>
    </source>
</evidence>
<dbReference type="PANTHER" id="PTHR43537">
    <property type="entry name" value="TRANSCRIPTIONAL REGULATOR, GNTR FAMILY"/>
    <property type="match status" value="1"/>
</dbReference>
<dbReference type="Pfam" id="PF07729">
    <property type="entry name" value="FCD"/>
    <property type="match status" value="1"/>
</dbReference>
<evidence type="ECO:0000256" key="2">
    <source>
        <dbReference type="ARBA" id="ARBA00023125"/>
    </source>
</evidence>
<dbReference type="InterPro" id="IPR008920">
    <property type="entry name" value="TF_FadR/GntR_C"/>
</dbReference>
<dbReference type="GO" id="GO:0003700">
    <property type="term" value="F:DNA-binding transcription factor activity"/>
    <property type="evidence" value="ECO:0007669"/>
    <property type="project" value="InterPro"/>
</dbReference>
<dbReference type="SMART" id="SM00345">
    <property type="entry name" value="HTH_GNTR"/>
    <property type="match status" value="1"/>
</dbReference>
<dbReference type="Gene3D" id="1.10.10.10">
    <property type="entry name" value="Winged helix-like DNA-binding domain superfamily/Winged helix DNA-binding domain"/>
    <property type="match status" value="1"/>
</dbReference>
<dbReference type="SUPFAM" id="SSF46785">
    <property type="entry name" value="Winged helix' DNA-binding domain"/>
    <property type="match status" value="1"/>
</dbReference>
<dbReference type="InterPro" id="IPR000524">
    <property type="entry name" value="Tscrpt_reg_HTH_GntR"/>
</dbReference>
<gene>
    <name evidence="5" type="ORF">MACH26_24410</name>
</gene>
<name>A0AA48KUY2_9ALTE</name>
<evidence type="ECO:0000259" key="4">
    <source>
        <dbReference type="PROSITE" id="PS50949"/>
    </source>
</evidence>
<dbReference type="Proteomes" id="UP001333710">
    <property type="component" value="Chromosome"/>
</dbReference>
<dbReference type="CDD" id="cd07377">
    <property type="entry name" value="WHTH_GntR"/>
    <property type="match status" value="1"/>
</dbReference>
<proteinExistence type="predicted"/>
<keyword evidence="6" id="KW-1185">Reference proteome</keyword>
<dbReference type="AlphaFoldDB" id="A0AA48KUY2"/>
<dbReference type="PANTHER" id="PTHR43537:SF49">
    <property type="entry name" value="TRANSCRIPTIONAL REGULATORY PROTEIN"/>
    <property type="match status" value="1"/>
</dbReference>
<dbReference type="GO" id="GO:0003677">
    <property type="term" value="F:DNA binding"/>
    <property type="evidence" value="ECO:0007669"/>
    <property type="project" value="UniProtKB-KW"/>
</dbReference>
<dbReference type="Gene3D" id="1.20.120.530">
    <property type="entry name" value="GntR ligand-binding domain-like"/>
    <property type="match status" value="1"/>
</dbReference>
<dbReference type="RefSeq" id="WP_338292915.1">
    <property type="nucleotide sequence ID" value="NZ_AP027272.1"/>
</dbReference>
<feature type="domain" description="HTH gntR-type" evidence="4">
    <location>
        <begin position="9"/>
        <end position="76"/>
    </location>
</feature>
<evidence type="ECO:0000256" key="3">
    <source>
        <dbReference type="ARBA" id="ARBA00023163"/>
    </source>
</evidence>
<dbReference type="EMBL" id="AP027272">
    <property type="protein sequence ID" value="BDX06920.1"/>
    <property type="molecule type" value="Genomic_DNA"/>
</dbReference>
<dbReference type="InterPro" id="IPR036390">
    <property type="entry name" value="WH_DNA-bd_sf"/>
</dbReference>
<accession>A0AA48KUY2</accession>
<keyword evidence="1" id="KW-0805">Transcription regulation</keyword>
<reference evidence="5" key="1">
    <citation type="submission" date="2023-01" db="EMBL/GenBank/DDBJ databases">
        <title>Complete genome sequence of Planctobacterium marinum strain Dej080120_11.</title>
        <authorList>
            <person name="Ueki S."/>
            <person name="Maruyama F."/>
        </authorList>
    </citation>
    <scope>NUCLEOTIDE SEQUENCE</scope>
    <source>
        <strain evidence="5">Dej080120_11</strain>
    </source>
</reference>
<dbReference type="SMART" id="SM00895">
    <property type="entry name" value="FCD"/>
    <property type="match status" value="1"/>
</dbReference>
<organism evidence="5 6">
    <name type="scientific">Planctobacterium marinum</name>
    <dbReference type="NCBI Taxonomy" id="1631968"/>
    <lineage>
        <taxon>Bacteria</taxon>
        <taxon>Pseudomonadati</taxon>
        <taxon>Pseudomonadota</taxon>
        <taxon>Gammaproteobacteria</taxon>
        <taxon>Alteromonadales</taxon>
        <taxon>Alteromonadaceae</taxon>
        <taxon>Planctobacterium</taxon>
    </lineage>
</organism>
<keyword evidence="2" id="KW-0238">DNA-binding</keyword>
<dbReference type="PROSITE" id="PS50949">
    <property type="entry name" value="HTH_GNTR"/>
    <property type="match status" value="1"/>
</dbReference>
<dbReference type="PRINTS" id="PR00035">
    <property type="entry name" value="HTHGNTR"/>
</dbReference>
<dbReference type="Pfam" id="PF00392">
    <property type="entry name" value="GntR"/>
    <property type="match status" value="1"/>
</dbReference>
<dbReference type="InterPro" id="IPR036388">
    <property type="entry name" value="WH-like_DNA-bd_sf"/>
</dbReference>
<evidence type="ECO:0000313" key="6">
    <source>
        <dbReference type="Proteomes" id="UP001333710"/>
    </source>
</evidence>
<protein>
    <submittedName>
        <fullName evidence="5">GntR family transcriptional regulator</fullName>
    </submittedName>
</protein>
<dbReference type="KEGG" id="pmaw:MACH26_24410"/>
<evidence type="ECO:0000313" key="5">
    <source>
        <dbReference type="EMBL" id="BDX06920.1"/>
    </source>
</evidence>
<dbReference type="SUPFAM" id="SSF48008">
    <property type="entry name" value="GntR ligand-binding domain-like"/>
    <property type="match status" value="1"/>
</dbReference>
<keyword evidence="3" id="KW-0804">Transcription</keyword>
<dbReference type="InterPro" id="IPR011711">
    <property type="entry name" value="GntR_C"/>
</dbReference>
<sequence length="225" mass="25245">MFDSTTVAVTNADKTFLSIRNDIVEGVIPAGAKLSEQELSTRYSVSRAVVREAINRLEANHLIERKANVGAKVVTLSPEGLSELYQIRESLEGMAARLAARNMSDDEINDLSGLLTKHFDKVKTGERYYQEAGDLDFHYRIIVGSKNKQLISLLSNGIYHLVRMYRVQLGMAGPRVTTAYDEHKHIVLAISQRDEELAEILMRRHIEYSRRNIASKLSTVNPTGA</sequence>